<comment type="catalytic activity">
    <reaction evidence="6">
        <text>cytidine(1402) in 16S rRNA + S-adenosyl-L-methionine = N(4)-methylcytidine(1402) in 16S rRNA + S-adenosyl-L-homocysteine + H(+)</text>
        <dbReference type="Rhea" id="RHEA:42928"/>
        <dbReference type="Rhea" id="RHEA-COMP:10286"/>
        <dbReference type="Rhea" id="RHEA-COMP:10287"/>
        <dbReference type="ChEBI" id="CHEBI:15378"/>
        <dbReference type="ChEBI" id="CHEBI:57856"/>
        <dbReference type="ChEBI" id="CHEBI:59789"/>
        <dbReference type="ChEBI" id="CHEBI:74506"/>
        <dbReference type="ChEBI" id="CHEBI:82748"/>
        <dbReference type="EC" id="2.1.1.199"/>
    </reaction>
</comment>
<reference evidence="7" key="1">
    <citation type="submission" date="2019-11" db="EMBL/GenBank/DDBJ databases">
        <title>Microbial mats filling the niche in hypersaline microbial mats.</title>
        <authorList>
            <person name="Wong H.L."/>
            <person name="Macleod F.I."/>
            <person name="White R.A. III"/>
            <person name="Burns B.P."/>
        </authorList>
    </citation>
    <scope>NUCLEOTIDE SEQUENCE</scope>
    <source>
        <strain evidence="7">Bin_327</strain>
    </source>
</reference>
<dbReference type="NCBIfam" id="TIGR00006">
    <property type="entry name" value="16S rRNA (cytosine(1402)-N(4))-methyltransferase RsmH"/>
    <property type="match status" value="1"/>
</dbReference>
<protein>
    <recommendedName>
        <fullName evidence="6">Ribosomal RNA small subunit methyltransferase H</fullName>
        <ecNumber evidence="6">2.1.1.199</ecNumber>
    </recommendedName>
    <alternativeName>
        <fullName evidence="6">16S rRNA m(4)C1402 methyltransferase</fullName>
    </alternativeName>
    <alternativeName>
        <fullName evidence="6">rRNA (cytosine-N(4)-)-methyltransferase RsmH</fullName>
    </alternativeName>
</protein>
<dbReference type="AlphaFoldDB" id="A0A9D5K9L9"/>
<accession>A0A9D5K9L9</accession>
<feature type="binding site" evidence="6">
    <location>
        <position position="63"/>
    </location>
    <ligand>
        <name>S-adenosyl-L-methionine</name>
        <dbReference type="ChEBI" id="CHEBI:59789"/>
    </ligand>
</feature>
<dbReference type="HAMAP" id="MF_01007">
    <property type="entry name" value="16SrRNA_methyltr_H"/>
    <property type="match status" value="1"/>
</dbReference>
<dbReference type="Gene3D" id="1.10.150.170">
    <property type="entry name" value="Putative methyltransferase TM0872, insert domain"/>
    <property type="match status" value="1"/>
</dbReference>
<keyword evidence="4 6" id="KW-0808">Transferase</keyword>
<sequence>METTREAGKEYDGNTFHRSVMCGEVVEFLDPSKGGVYVDATAGGGGHTKGLLDAGATRVIALDMDGEALAYIGHNLACFAERLSLHFNNFRDLDEVLSDQGVKEVDGAVFDLGLSWHQVRSPDRGFSYQGEGPLDMRFDSESNARTALEIIRSEPAPKIARILSEYGEERRAHPIAREIAANRSKIKTTADLAELLRRIAGPKGFRKTAMRVFQALRIAVNDELDNLKQGLEAACAHLKPKGRLAVLSYHSLEDRIVKRKFAAKEESGSFSRVTRKPLRATGDEIKRNPAARSAKLRVLERA</sequence>
<feature type="binding site" evidence="6">
    <location>
        <position position="90"/>
    </location>
    <ligand>
        <name>S-adenosyl-L-methionine</name>
        <dbReference type="ChEBI" id="CHEBI:59789"/>
    </ligand>
</feature>
<dbReference type="InterPro" id="IPR023397">
    <property type="entry name" value="SAM-dep_MeTrfase_MraW_recog"/>
</dbReference>
<name>A0A9D5K9L9_UNCW3</name>
<evidence type="ECO:0000313" key="8">
    <source>
        <dbReference type="Proteomes" id="UP000630660"/>
    </source>
</evidence>
<dbReference type="PIRSF" id="PIRSF004486">
    <property type="entry name" value="MraW"/>
    <property type="match status" value="1"/>
</dbReference>
<organism evidence="7 8">
    <name type="scientific">candidate division WOR-3 bacterium</name>
    <dbReference type="NCBI Taxonomy" id="2052148"/>
    <lineage>
        <taxon>Bacteria</taxon>
        <taxon>Bacteria division WOR-3</taxon>
    </lineage>
</organism>
<dbReference type="GO" id="GO:0071424">
    <property type="term" value="F:rRNA (cytosine-N4-)-methyltransferase activity"/>
    <property type="evidence" value="ECO:0007669"/>
    <property type="project" value="UniProtKB-UniRule"/>
</dbReference>
<keyword evidence="6" id="KW-0963">Cytoplasm</keyword>
<feature type="binding site" evidence="6">
    <location>
        <begin position="45"/>
        <end position="47"/>
    </location>
    <ligand>
        <name>S-adenosyl-L-methionine</name>
        <dbReference type="ChEBI" id="CHEBI:59789"/>
    </ligand>
</feature>
<dbReference type="EMBL" id="WJKJ01000245">
    <property type="protein sequence ID" value="MBD3365028.1"/>
    <property type="molecule type" value="Genomic_DNA"/>
</dbReference>
<dbReference type="Gene3D" id="3.40.50.150">
    <property type="entry name" value="Vaccinia Virus protein VP39"/>
    <property type="match status" value="1"/>
</dbReference>
<evidence type="ECO:0000256" key="4">
    <source>
        <dbReference type="ARBA" id="ARBA00022679"/>
    </source>
</evidence>
<comment type="function">
    <text evidence="6">Specifically methylates the N4 position of cytidine in position 1402 (C1402) of 16S rRNA.</text>
</comment>
<gene>
    <name evidence="6 7" type="primary">rsmH</name>
    <name evidence="7" type="ORF">GF359_07415</name>
</gene>
<dbReference type="Proteomes" id="UP000630660">
    <property type="component" value="Unassembled WGS sequence"/>
</dbReference>
<dbReference type="EC" id="2.1.1.199" evidence="6"/>
<dbReference type="InterPro" id="IPR002903">
    <property type="entry name" value="RsmH"/>
</dbReference>
<feature type="binding site" evidence="6">
    <location>
        <position position="118"/>
    </location>
    <ligand>
        <name>S-adenosyl-L-methionine</name>
        <dbReference type="ChEBI" id="CHEBI:59789"/>
    </ligand>
</feature>
<evidence type="ECO:0000256" key="2">
    <source>
        <dbReference type="ARBA" id="ARBA00022552"/>
    </source>
</evidence>
<keyword evidence="3 6" id="KW-0489">Methyltransferase</keyword>
<comment type="caution">
    <text evidence="7">The sequence shown here is derived from an EMBL/GenBank/DDBJ whole genome shotgun (WGS) entry which is preliminary data.</text>
</comment>
<dbReference type="GO" id="GO:0070475">
    <property type="term" value="P:rRNA base methylation"/>
    <property type="evidence" value="ECO:0007669"/>
    <property type="project" value="UniProtKB-UniRule"/>
</dbReference>
<comment type="similarity">
    <text evidence="1 6">Belongs to the methyltransferase superfamily. RsmH family.</text>
</comment>
<keyword evidence="5 6" id="KW-0949">S-adenosyl-L-methionine</keyword>
<dbReference type="GO" id="GO:0005737">
    <property type="term" value="C:cytoplasm"/>
    <property type="evidence" value="ECO:0007669"/>
    <property type="project" value="UniProtKB-SubCell"/>
</dbReference>
<dbReference type="PANTHER" id="PTHR11265">
    <property type="entry name" value="S-ADENOSYL-METHYLTRANSFERASE MRAW"/>
    <property type="match status" value="1"/>
</dbReference>
<evidence type="ECO:0000256" key="5">
    <source>
        <dbReference type="ARBA" id="ARBA00022691"/>
    </source>
</evidence>
<dbReference type="Pfam" id="PF01795">
    <property type="entry name" value="Methyltransf_5"/>
    <property type="match status" value="1"/>
</dbReference>
<comment type="subcellular location">
    <subcellularLocation>
        <location evidence="6">Cytoplasm</location>
    </subcellularLocation>
</comment>
<keyword evidence="2 6" id="KW-0698">rRNA processing</keyword>
<dbReference type="SUPFAM" id="SSF53335">
    <property type="entry name" value="S-adenosyl-L-methionine-dependent methyltransferases"/>
    <property type="match status" value="1"/>
</dbReference>
<evidence type="ECO:0000256" key="6">
    <source>
        <dbReference type="HAMAP-Rule" id="MF_01007"/>
    </source>
</evidence>
<dbReference type="InterPro" id="IPR029063">
    <property type="entry name" value="SAM-dependent_MTases_sf"/>
</dbReference>
<dbReference type="PANTHER" id="PTHR11265:SF0">
    <property type="entry name" value="12S RRNA N4-METHYLCYTIDINE METHYLTRANSFERASE"/>
    <property type="match status" value="1"/>
</dbReference>
<evidence type="ECO:0000313" key="7">
    <source>
        <dbReference type="EMBL" id="MBD3365028.1"/>
    </source>
</evidence>
<feature type="binding site" evidence="6">
    <location>
        <position position="111"/>
    </location>
    <ligand>
        <name>S-adenosyl-L-methionine</name>
        <dbReference type="ChEBI" id="CHEBI:59789"/>
    </ligand>
</feature>
<dbReference type="SUPFAM" id="SSF81799">
    <property type="entry name" value="Putative methyltransferase TM0872, insert domain"/>
    <property type="match status" value="1"/>
</dbReference>
<proteinExistence type="inferred from homology"/>
<evidence type="ECO:0000256" key="1">
    <source>
        <dbReference type="ARBA" id="ARBA00010396"/>
    </source>
</evidence>
<evidence type="ECO:0000256" key="3">
    <source>
        <dbReference type="ARBA" id="ARBA00022603"/>
    </source>
</evidence>